<reference evidence="3" key="1">
    <citation type="submission" date="2020-05" db="EMBL/GenBank/DDBJ databases">
        <title>Mycena genomes resolve the evolution of fungal bioluminescence.</title>
        <authorList>
            <person name="Tsai I.J."/>
        </authorList>
    </citation>
    <scope>NUCLEOTIDE SEQUENCE</scope>
    <source>
        <strain evidence="3">160909Yilan</strain>
    </source>
</reference>
<protein>
    <recommendedName>
        <fullName evidence="5">RlpA-like double-psi beta-barrel-protein domain-containing protein-containing protein</fullName>
    </recommendedName>
</protein>
<evidence type="ECO:0000256" key="2">
    <source>
        <dbReference type="SAM" id="SignalP"/>
    </source>
</evidence>
<name>A0A8H7DAN8_9AGAR</name>
<dbReference type="Proteomes" id="UP000623467">
    <property type="component" value="Unassembled WGS sequence"/>
</dbReference>
<proteinExistence type="predicted"/>
<evidence type="ECO:0000256" key="1">
    <source>
        <dbReference type="SAM" id="MobiDB-lite"/>
    </source>
</evidence>
<feature type="compositionally biased region" description="Low complexity" evidence="1">
    <location>
        <begin position="161"/>
        <end position="256"/>
    </location>
</feature>
<gene>
    <name evidence="3" type="ORF">MSAN_00812400</name>
</gene>
<evidence type="ECO:0000313" key="4">
    <source>
        <dbReference type="Proteomes" id="UP000623467"/>
    </source>
</evidence>
<dbReference type="InterPro" id="IPR036908">
    <property type="entry name" value="RlpA-like_sf"/>
</dbReference>
<feature type="chain" id="PRO_5034949040" description="RlpA-like double-psi beta-barrel-protein domain-containing protein-containing protein" evidence="2">
    <location>
        <begin position="19"/>
        <end position="319"/>
    </location>
</feature>
<comment type="caution">
    <text evidence="3">The sequence shown here is derived from an EMBL/GenBank/DDBJ whole genome shotgun (WGS) entry which is preliminary data.</text>
</comment>
<dbReference type="AlphaFoldDB" id="A0A8H7DAN8"/>
<keyword evidence="2" id="KW-0732">Signal</keyword>
<keyword evidence="4" id="KW-1185">Reference proteome</keyword>
<dbReference type="CDD" id="cd22191">
    <property type="entry name" value="DPBB_RlpA_EXP_N-like"/>
    <property type="match status" value="1"/>
</dbReference>
<evidence type="ECO:0000313" key="3">
    <source>
        <dbReference type="EMBL" id="KAF7367495.1"/>
    </source>
</evidence>
<dbReference type="OrthoDB" id="623670at2759"/>
<dbReference type="SUPFAM" id="SSF50685">
    <property type="entry name" value="Barwin-like endoglucanases"/>
    <property type="match status" value="1"/>
</dbReference>
<feature type="region of interest" description="Disordered" evidence="1">
    <location>
        <begin position="150"/>
        <end position="287"/>
    </location>
</feature>
<evidence type="ECO:0008006" key="5">
    <source>
        <dbReference type="Google" id="ProtNLM"/>
    </source>
</evidence>
<accession>A0A8H7DAN8</accession>
<feature type="signal peptide" evidence="2">
    <location>
        <begin position="1"/>
        <end position="18"/>
    </location>
</feature>
<feature type="compositionally biased region" description="Low complexity" evidence="1">
    <location>
        <begin position="265"/>
        <end position="284"/>
    </location>
</feature>
<dbReference type="EMBL" id="JACAZH010000005">
    <property type="protein sequence ID" value="KAF7367495.1"/>
    <property type="molecule type" value="Genomic_DNA"/>
</dbReference>
<organism evidence="3 4">
    <name type="scientific">Mycena sanguinolenta</name>
    <dbReference type="NCBI Taxonomy" id="230812"/>
    <lineage>
        <taxon>Eukaryota</taxon>
        <taxon>Fungi</taxon>
        <taxon>Dikarya</taxon>
        <taxon>Basidiomycota</taxon>
        <taxon>Agaricomycotina</taxon>
        <taxon>Agaricomycetes</taxon>
        <taxon>Agaricomycetidae</taxon>
        <taxon>Agaricales</taxon>
        <taxon>Marasmiineae</taxon>
        <taxon>Mycenaceae</taxon>
        <taxon>Mycena</taxon>
    </lineage>
</organism>
<sequence>MFATSSLVVLISAAAVMASTHGARTHNAIAAAKRENNTFSIGKRDQYNNKEFTWYPTDTGPDACTGQNHQDSDFYVAMGYNQYGDGSACCNRQLSITVNGKTATATCVDECASCPDVGQLDFTKGLFEYFSNGDLDVGVLYGSWSYADGSGSSGGDDGGDSDTTTTTKKTTTSTKHTTTSTTTHKTTTSTTHTPTTTSTSTTTTHTSEKPSSSKASSSAKPSSSSVHSSSVVESSSSSALPKSSSSSPSAAPLPTAEATQGVANAGSSAGGSSADSDGDDTGISGAIGTGGSSSDAVSLSFNKLFATIAVVVLVAAQAF</sequence>
<dbReference type="Gene3D" id="2.40.40.10">
    <property type="entry name" value="RlpA-like domain"/>
    <property type="match status" value="1"/>
</dbReference>